<evidence type="ECO:0000313" key="4">
    <source>
        <dbReference type="Proteomes" id="UP000005240"/>
    </source>
</evidence>
<evidence type="ECO:0000313" key="2">
    <source>
        <dbReference type="EMBL" id="OAV92549.1"/>
    </source>
</evidence>
<sequence length="348" mass="37541">MDSRLFASLTFFTLHNPQATTPLSATFLIDSGATHNVLSGAFAARAGLRLTDSAAVRTISGFDGSRSQASQEVDLLLDQDQRPSTFIITTLKDSYDGILGMPWIKQHGHWIKWNNHRLTPISTGIATAKAVSSTPKTTSQDGEEPVARQARRIVEGVPTTTPHHQEPAEPTGVEVPEGPPSRETPKRTIATAPAVSSIPKSTTTDGQEPVGRYARLNDEGVRALCGTTPPQCESPTIPPLPPYPTDLRTTGKRVHLLNSTEQVPGSICAAKASWSTSARLAAETKGAEPAKALEDMVPARYHSYLGMFRKTEAQRLPPRRKYDFRVDLVPGAVPQASQVIPLSPAENC</sequence>
<accession>A0A180GJD0</accession>
<organism evidence="2">
    <name type="scientific">Puccinia triticina (isolate 1-1 / race 1 (BBBD))</name>
    <name type="common">Brown leaf rust fungus</name>
    <dbReference type="NCBI Taxonomy" id="630390"/>
    <lineage>
        <taxon>Eukaryota</taxon>
        <taxon>Fungi</taxon>
        <taxon>Dikarya</taxon>
        <taxon>Basidiomycota</taxon>
        <taxon>Pucciniomycotina</taxon>
        <taxon>Pucciniomycetes</taxon>
        <taxon>Pucciniales</taxon>
        <taxon>Pucciniaceae</taxon>
        <taxon>Puccinia</taxon>
    </lineage>
</organism>
<dbReference type="Pfam" id="PF13650">
    <property type="entry name" value="Asp_protease_2"/>
    <property type="match status" value="1"/>
</dbReference>
<evidence type="ECO:0000256" key="1">
    <source>
        <dbReference type="SAM" id="MobiDB-lite"/>
    </source>
</evidence>
<dbReference type="InterPro" id="IPR021109">
    <property type="entry name" value="Peptidase_aspartic_dom_sf"/>
</dbReference>
<evidence type="ECO:0000313" key="3">
    <source>
        <dbReference type="EnsemblFungi" id="PTTG_27594-t43_1-p1"/>
    </source>
</evidence>
<name>A0A180GJD0_PUCT1</name>
<dbReference type="OrthoDB" id="2799149at2759"/>
<protein>
    <recommendedName>
        <fullName evidence="5">Peptidase A2 domain-containing protein</fullName>
    </recommendedName>
</protein>
<dbReference type="VEuPathDB" id="FungiDB:PTTG_27594"/>
<dbReference type="CDD" id="cd00303">
    <property type="entry name" value="retropepsin_like"/>
    <property type="match status" value="1"/>
</dbReference>
<dbReference type="PANTHER" id="PTHR15503">
    <property type="entry name" value="LDOC1 RELATED"/>
    <property type="match status" value="1"/>
</dbReference>
<dbReference type="EnsemblFungi" id="PTTG_27594-t43_1">
    <property type="protein sequence ID" value="PTTG_27594-t43_1-p1"/>
    <property type="gene ID" value="PTTG_27594"/>
</dbReference>
<gene>
    <name evidence="2" type="ORF">PTTG_27594</name>
</gene>
<proteinExistence type="predicted"/>
<dbReference type="Proteomes" id="UP000005240">
    <property type="component" value="Unassembled WGS sequence"/>
</dbReference>
<dbReference type="PANTHER" id="PTHR15503:SF30">
    <property type="entry name" value="RETROTRANSPOSON GAG-LIKE PROTEIN 6"/>
    <property type="match status" value="1"/>
</dbReference>
<reference evidence="2" key="1">
    <citation type="submission" date="2009-11" db="EMBL/GenBank/DDBJ databases">
        <authorList>
            <consortium name="The Broad Institute Genome Sequencing Platform"/>
            <person name="Ward D."/>
            <person name="Feldgarden M."/>
            <person name="Earl A."/>
            <person name="Young S.K."/>
            <person name="Zeng Q."/>
            <person name="Koehrsen M."/>
            <person name="Alvarado L."/>
            <person name="Berlin A."/>
            <person name="Bochicchio J."/>
            <person name="Borenstein D."/>
            <person name="Chapman S.B."/>
            <person name="Chen Z."/>
            <person name="Engels R."/>
            <person name="Freedman E."/>
            <person name="Gellesch M."/>
            <person name="Goldberg J."/>
            <person name="Griggs A."/>
            <person name="Gujja S."/>
            <person name="Heilman E."/>
            <person name="Heiman D."/>
            <person name="Hepburn T."/>
            <person name="Howarth C."/>
            <person name="Jen D."/>
            <person name="Larson L."/>
            <person name="Lewis B."/>
            <person name="Mehta T."/>
            <person name="Park D."/>
            <person name="Pearson M."/>
            <person name="Roberts A."/>
            <person name="Saif S."/>
            <person name="Shea T."/>
            <person name="Shenoy N."/>
            <person name="Sisk P."/>
            <person name="Stolte C."/>
            <person name="Sykes S."/>
            <person name="Thomson T."/>
            <person name="Walk T."/>
            <person name="White J."/>
            <person name="Yandava C."/>
            <person name="Izard J."/>
            <person name="Baranova O.V."/>
            <person name="Blanton J.M."/>
            <person name="Tanner A.C."/>
            <person name="Dewhirst F.E."/>
            <person name="Haas B."/>
            <person name="Nusbaum C."/>
            <person name="Birren B."/>
        </authorList>
    </citation>
    <scope>NUCLEOTIDE SEQUENCE [LARGE SCALE GENOMIC DNA]</scope>
    <source>
        <strain evidence="2">1-1 BBBD Race 1</strain>
    </source>
</reference>
<dbReference type="Gene3D" id="2.40.70.10">
    <property type="entry name" value="Acid Proteases"/>
    <property type="match status" value="1"/>
</dbReference>
<dbReference type="InterPro" id="IPR032567">
    <property type="entry name" value="RTL1-rel"/>
</dbReference>
<reference evidence="3" key="4">
    <citation type="submission" date="2025-05" db="UniProtKB">
        <authorList>
            <consortium name="EnsemblFungi"/>
        </authorList>
    </citation>
    <scope>IDENTIFICATION</scope>
    <source>
        <strain evidence="3">isolate 1-1 / race 1 (BBBD)</strain>
    </source>
</reference>
<keyword evidence="4" id="KW-1185">Reference proteome</keyword>
<reference evidence="2" key="2">
    <citation type="submission" date="2016-05" db="EMBL/GenBank/DDBJ databases">
        <title>Comparative analysis highlights variable genome content of wheat rusts and divergence of the mating loci.</title>
        <authorList>
            <person name="Cuomo C.A."/>
            <person name="Bakkeren G."/>
            <person name="Szabo L."/>
            <person name="Khalil H."/>
            <person name="Joly D."/>
            <person name="Goldberg J."/>
            <person name="Young S."/>
            <person name="Zeng Q."/>
            <person name="Fellers J."/>
        </authorList>
    </citation>
    <scope>NUCLEOTIDE SEQUENCE [LARGE SCALE GENOMIC DNA]</scope>
    <source>
        <strain evidence="2">1-1 BBBD Race 1</strain>
    </source>
</reference>
<feature type="region of interest" description="Disordered" evidence="1">
    <location>
        <begin position="129"/>
        <end position="148"/>
    </location>
</feature>
<dbReference type="AlphaFoldDB" id="A0A180GJD0"/>
<feature type="region of interest" description="Disordered" evidence="1">
    <location>
        <begin position="157"/>
        <end position="210"/>
    </location>
</feature>
<dbReference type="STRING" id="630390.A0A180GJD0"/>
<dbReference type="SUPFAM" id="SSF50630">
    <property type="entry name" value="Acid proteases"/>
    <property type="match status" value="1"/>
</dbReference>
<feature type="compositionally biased region" description="Polar residues" evidence="1">
    <location>
        <begin position="129"/>
        <end position="140"/>
    </location>
</feature>
<reference evidence="3 4" key="3">
    <citation type="journal article" date="2017" name="G3 (Bethesda)">
        <title>Comparative analysis highlights variable genome content of wheat rusts and divergence of the mating loci.</title>
        <authorList>
            <person name="Cuomo C.A."/>
            <person name="Bakkeren G."/>
            <person name="Khalil H.B."/>
            <person name="Panwar V."/>
            <person name="Joly D."/>
            <person name="Linning R."/>
            <person name="Sakthikumar S."/>
            <person name="Song X."/>
            <person name="Adiconis X."/>
            <person name="Fan L."/>
            <person name="Goldberg J.M."/>
            <person name="Levin J.Z."/>
            <person name="Young S."/>
            <person name="Zeng Q."/>
            <person name="Anikster Y."/>
            <person name="Bruce M."/>
            <person name="Wang M."/>
            <person name="Yin C."/>
            <person name="McCallum B."/>
            <person name="Szabo L.J."/>
            <person name="Hulbert S."/>
            <person name="Chen X."/>
            <person name="Fellers J.P."/>
        </authorList>
    </citation>
    <scope>NUCLEOTIDE SEQUENCE</scope>
    <source>
        <strain evidence="3">isolate 1-1 / race 1 (BBBD)</strain>
        <strain evidence="4">Isolate 1-1 / race 1 (BBBD)</strain>
    </source>
</reference>
<evidence type="ECO:0008006" key="5">
    <source>
        <dbReference type="Google" id="ProtNLM"/>
    </source>
</evidence>
<dbReference type="EMBL" id="ADAS02000062">
    <property type="protein sequence ID" value="OAV92549.1"/>
    <property type="molecule type" value="Genomic_DNA"/>
</dbReference>